<organism evidence="2 3">
    <name type="scientific">Hebeloma cylindrosporum</name>
    <dbReference type="NCBI Taxonomy" id="76867"/>
    <lineage>
        <taxon>Eukaryota</taxon>
        <taxon>Fungi</taxon>
        <taxon>Dikarya</taxon>
        <taxon>Basidiomycota</taxon>
        <taxon>Agaricomycotina</taxon>
        <taxon>Agaricomycetes</taxon>
        <taxon>Agaricomycetidae</taxon>
        <taxon>Agaricales</taxon>
        <taxon>Agaricineae</taxon>
        <taxon>Hymenogastraceae</taxon>
        <taxon>Hebeloma</taxon>
    </lineage>
</organism>
<dbReference type="AlphaFoldDB" id="A0A0C3BZS6"/>
<dbReference type="Proteomes" id="UP000053424">
    <property type="component" value="Unassembled WGS sequence"/>
</dbReference>
<feature type="compositionally biased region" description="Basic and acidic residues" evidence="1">
    <location>
        <begin position="1"/>
        <end position="16"/>
    </location>
</feature>
<name>A0A0C3BZS6_HEBCY</name>
<protein>
    <submittedName>
        <fullName evidence="2">Uncharacterized protein</fullName>
    </submittedName>
</protein>
<evidence type="ECO:0000256" key="1">
    <source>
        <dbReference type="SAM" id="MobiDB-lite"/>
    </source>
</evidence>
<keyword evidence="3" id="KW-1185">Reference proteome</keyword>
<gene>
    <name evidence="2" type="ORF">M413DRAFT_282662</name>
</gene>
<dbReference type="EMBL" id="KN831801">
    <property type="protein sequence ID" value="KIM36946.1"/>
    <property type="molecule type" value="Genomic_DNA"/>
</dbReference>
<evidence type="ECO:0000313" key="3">
    <source>
        <dbReference type="Proteomes" id="UP000053424"/>
    </source>
</evidence>
<sequence length="210" mass="23183">MAIHELEGRDAPRSEPADSDTTNVPPGGRGKILLSMLGTDGIMRHFVVVLPATYLEAKAMAFDCFHVQIASAGSTADDIVLKLGVKSSSGVIVWASIRPEQWADVVSNGDEIRVGGGNLDPGLMVTFGRMGYNYREKPEVFEYTTFLLPDSYTKESQLEAKLQQSLNPCRFNLHRVVEKGVSTASIPRGQWLTIIRRLIEKDPYCEILVN</sequence>
<dbReference type="OrthoDB" id="3063824at2759"/>
<proteinExistence type="predicted"/>
<feature type="region of interest" description="Disordered" evidence="1">
    <location>
        <begin position="1"/>
        <end position="27"/>
    </location>
</feature>
<evidence type="ECO:0000313" key="2">
    <source>
        <dbReference type="EMBL" id="KIM36946.1"/>
    </source>
</evidence>
<dbReference type="HOGENOM" id="CLU_087996_0_0_1"/>
<reference evidence="2 3" key="1">
    <citation type="submission" date="2014-04" db="EMBL/GenBank/DDBJ databases">
        <authorList>
            <consortium name="DOE Joint Genome Institute"/>
            <person name="Kuo A."/>
            <person name="Gay G."/>
            <person name="Dore J."/>
            <person name="Kohler A."/>
            <person name="Nagy L.G."/>
            <person name="Floudas D."/>
            <person name="Copeland A."/>
            <person name="Barry K.W."/>
            <person name="Cichocki N."/>
            <person name="Veneault-Fourrey C."/>
            <person name="LaButti K."/>
            <person name="Lindquist E.A."/>
            <person name="Lipzen A."/>
            <person name="Lundell T."/>
            <person name="Morin E."/>
            <person name="Murat C."/>
            <person name="Sun H."/>
            <person name="Tunlid A."/>
            <person name="Henrissat B."/>
            <person name="Grigoriev I.V."/>
            <person name="Hibbett D.S."/>
            <person name="Martin F."/>
            <person name="Nordberg H.P."/>
            <person name="Cantor M.N."/>
            <person name="Hua S.X."/>
        </authorList>
    </citation>
    <scope>NUCLEOTIDE SEQUENCE [LARGE SCALE GENOMIC DNA]</scope>
    <source>
        <strain evidence="3">h7</strain>
    </source>
</reference>
<accession>A0A0C3BZS6</accession>
<reference evidence="3" key="2">
    <citation type="submission" date="2015-01" db="EMBL/GenBank/DDBJ databases">
        <title>Evolutionary Origins and Diversification of the Mycorrhizal Mutualists.</title>
        <authorList>
            <consortium name="DOE Joint Genome Institute"/>
            <consortium name="Mycorrhizal Genomics Consortium"/>
            <person name="Kohler A."/>
            <person name="Kuo A."/>
            <person name="Nagy L.G."/>
            <person name="Floudas D."/>
            <person name="Copeland A."/>
            <person name="Barry K.W."/>
            <person name="Cichocki N."/>
            <person name="Veneault-Fourrey C."/>
            <person name="LaButti K."/>
            <person name="Lindquist E.A."/>
            <person name="Lipzen A."/>
            <person name="Lundell T."/>
            <person name="Morin E."/>
            <person name="Murat C."/>
            <person name="Riley R."/>
            <person name="Ohm R."/>
            <person name="Sun H."/>
            <person name="Tunlid A."/>
            <person name="Henrissat B."/>
            <person name="Grigoriev I.V."/>
            <person name="Hibbett D.S."/>
            <person name="Martin F."/>
        </authorList>
    </citation>
    <scope>NUCLEOTIDE SEQUENCE [LARGE SCALE GENOMIC DNA]</scope>
    <source>
        <strain evidence="3">h7</strain>
    </source>
</reference>